<evidence type="ECO:0000313" key="3">
    <source>
        <dbReference type="EMBL" id="KAJ2922443.1"/>
    </source>
</evidence>
<comment type="caution">
    <text evidence="3">The sequence shown here is derived from an EMBL/GenBank/DDBJ whole genome shotgun (WGS) entry which is preliminary data.</text>
</comment>
<reference evidence="3" key="1">
    <citation type="submission" date="2022-06" db="EMBL/GenBank/DDBJ databases">
        <title>Genome Sequence of Candolleomyces eurysporus.</title>
        <authorList>
            <person name="Buettner E."/>
        </authorList>
    </citation>
    <scope>NUCLEOTIDE SEQUENCE</scope>
    <source>
        <strain evidence="3">VTCC 930004</strain>
    </source>
</reference>
<gene>
    <name evidence="3" type="ORF">H1R20_g14661</name>
</gene>
<keyword evidence="4" id="KW-1185">Reference proteome</keyword>
<accession>A0A9W8J1B8</accession>
<organism evidence="3 4">
    <name type="scientific">Candolleomyces eurysporus</name>
    <dbReference type="NCBI Taxonomy" id="2828524"/>
    <lineage>
        <taxon>Eukaryota</taxon>
        <taxon>Fungi</taxon>
        <taxon>Dikarya</taxon>
        <taxon>Basidiomycota</taxon>
        <taxon>Agaricomycotina</taxon>
        <taxon>Agaricomycetes</taxon>
        <taxon>Agaricomycetidae</taxon>
        <taxon>Agaricales</taxon>
        <taxon>Agaricineae</taxon>
        <taxon>Psathyrellaceae</taxon>
        <taxon>Candolleomyces</taxon>
    </lineage>
</organism>
<dbReference type="SUPFAM" id="SSF52540">
    <property type="entry name" value="P-loop containing nucleoside triphosphate hydrolases"/>
    <property type="match status" value="1"/>
</dbReference>
<dbReference type="Pfam" id="PF24883">
    <property type="entry name" value="NPHP3_N"/>
    <property type="match status" value="1"/>
</dbReference>
<dbReference type="PANTHER" id="PTHR10039">
    <property type="entry name" value="AMELOGENIN"/>
    <property type="match status" value="1"/>
</dbReference>
<feature type="domain" description="Nephrocystin 3-like N-terminal" evidence="2">
    <location>
        <begin position="67"/>
        <end position="228"/>
    </location>
</feature>
<sequence>MENFTYNYVEGNMGSASYSRAIFESMESWNLLQKNAAPNALNDSMARFDAPKCDEDTRVGVLGEIMGWIQDRTSPQRLLCLTGAAGAGKSAIQQTIAERCSGKKILASAFFFSTADATRNTVAPVIPTIAYQLSTINPLLRYCIVAAIDDDPLVFSKSLKAQINTLIARPLLQYKEKSKASVDDLPYVILIDGLDECADEGHQAGLLAAIKERFLDHDLPFRLFIASRPEWAMRTALDLNGCLHQKAYHIQLSNKYDASADIRRFLQRRLRDIGDRSGNPEAHPSLWPTKEDVEALLRAASGQFIYAATVIRFVSEGRSSPVNRLNTILKWTTGDTHRFNPFAALDLLYSRILSRAKDAYEAADPNRPNFLLLLNAYRINVDRNEDHILQDLDILLCSEPNSHAQLIYDLHSLITIEPYNNPRASASQNLLQMNMHHQSFLDFLIDKSRSKHLFVPPSRVLKFAALRCLENINGHSIDEIRWVDHVAASRDPSYVESRRLHHSLTILPGLLLDPELTLDDFPADQVIQFASCSGLEKVNKWLKIVTSAQISSPEPWINFVPHVLKTLQARTHSFLDSVPRLTYGGLSLISLRARSTD</sequence>
<dbReference type="InterPro" id="IPR027417">
    <property type="entry name" value="P-loop_NTPase"/>
</dbReference>
<evidence type="ECO:0000313" key="4">
    <source>
        <dbReference type="Proteomes" id="UP001140091"/>
    </source>
</evidence>
<evidence type="ECO:0000256" key="1">
    <source>
        <dbReference type="ARBA" id="ARBA00022737"/>
    </source>
</evidence>
<dbReference type="InterPro" id="IPR056884">
    <property type="entry name" value="NPHP3-like_N"/>
</dbReference>
<dbReference type="Proteomes" id="UP001140091">
    <property type="component" value="Unassembled WGS sequence"/>
</dbReference>
<dbReference type="PANTHER" id="PTHR10039:SF17">
    <property type="entry name" value="FUNGAL STAND N-TERMINAL GOODBYE DOMAIN-CONTAINING PROTEIN-RELATED"/>
    <property type="match status" value="1"/>
</dbReference>
<proteinExistence type="predicted"/>
<dbReference type="EMBL" id="JANBPK010001491">
    <property type="protein sequence ID" value="KAJ2922443.1"/>
    <property type="molecule type" value="Genomic_DNA"/>
</dbReference>
<feature type="non-terminal residue" evidence="3">
    <location>
        <position position="1"/>
    </location>
</feature>
<keyword evidence="1" id="KW-0677">Repeat</keyword>
<name>A0A9W8J1B8_9AGAR</name>
<dbReference type="OrthoDB" id="5967843at2759"/>
<protein>
    <recommendedName>
        <fullName evidence="2">Nephrocystin 3-like N-terminal domain-containing protein</fullName>
    </recommendedName>
</protein>
<dbReference type="AlphaFoldDB" id="A0A9W8J1B8"/>
<evidence type="ECO:0000259" key="2">
    <source>
        <dbReference type="Pfam" id="PF24883"/>
    </source>
</evidence>